<evidence type="ECO:0000256" key="3">
    <source>
        <dbReference type="ARBA" id="ARBA00022475"/>
    </source>
</evidence>
<evidence type="ECO:0000256" key="5">
    <source>
        <dbReference type="ARBA" id="ARBA00022989"/>
    </source>
</evidence>
<dbReference type="InterPro" id="IPR035906">
    <property type="entry name" value="MetI-like_sf"/>
</dbReference>
<sequence>MIHSKTLGSRLFDGFNITILVLISLLTLFPILHTVAVSFSNPAVAGSGTITVLPKGLSFNAYARVLDDKQFFISLWVSLERIALTLILGTAVTYLAAFPFSRETRDFRMRNIYLWILLIVSSFNGGIIPGYMNAKNLGLLDNFWILILPYLFNFGNILLVFNFWRNLPRELDDCSNIDGAGPWVKLTHIYFPLSLPVLATISLFTIVNTWNEYFQAIVFINDPHLMPLQTYLQQIVVTIDPTRPQDIGEGGVLSEVSNQTLNAAKISLTMLPILFIYPFLQRFFIHGITLGSVKE</sequence>
<accession>A0ABS7CB35</accession>
<dbReference type="SUPFAM" id="SSF161098">
    <property type="entry name" value="MetI-like"/>
    <property type="match status" value="1"/>
</dbReference>
<dbReference type="EMBL" id="JAHZIK010001088">
    <property type="protein sequence ID" value="MBW7458152.1"/>
    <property type="molecule type" value="Genomic_DNA"/>
</dbReference>
<feature type="transmembrane region" description="Helical" evidence="7">
    <location>
        <begin position="82"/>
        <end position="100"/>
    </location>
</feature>
<evidence type="ECO:0000256" key="7">
    <source>
        <dbReference type="SAM" id="Phobius"/>
    </source>
</evidence>
<evidence type="ECO:0000313" key="9">
    <source>
        <dbReference type="EMBL" id="MBW7458152.1"/>
    </source>
</evidence>
<feature type="transmembrane region" description="Helical" evidence="7">
    <location>
        <begin position="12"/>
        <end position="32"/>
    </location>
</feature>
<evidence type="ECO:0000256" key="2">
    <source>
        <dbReference type="ARBA" id="ARBA00022448"/>
    </source>
</evidence>
<protein>
    <submittedName>
        <fullName evidence="9">Carbohydrate ABC transporter permease</fullName>
    </submittedName>
</protein>
<evidence type="ECO:0000256" key="1">
    <source>
        <dbReference type="ARBA" id="ARBA00004651"/>
    </source>
</evidence>
<keyword evidence="3" id="KW-1003">Cell membrane</keyword>
<dbReference type="PANTHER" id="PTHR43744:SF9">
    <property type="entry name" value="POLYGALACTURONAN_RHAMNOGALACTURONAN TRANSPORT SYSTEM PERMEASE PROTEIN YTCP"/>
    <property type="match status" value="1"/>
</dbReference>
<dbReference type="CDD" id="cd06261">
    <property type="entry name" value="TM_PBP2"/>
    <property type="match status" value="1"/>
</dbReference>
<dbReference type="PROSITE" id="PS50928">
    <property type="entry name" value="ABC_TM1"/>
    <property type="match status" value="1"/>
</dbReference>
<proteinExistence type="predicted"/>
<dbReference type="PANTHER" id="PTHR43744">
    <property type="entry name" value="ABC TRANSPORTER PERMEASE PROTEIN MG189-RELATED-RELATED"/>
    <property type="match status" value="1"/>
</dbReference>
<dbReference type="RefSeq" id="WP_210044849.1">
    <property type="nucleotide sequence ID" value="NZ_JBHLVU010000029.1"/>
</dbReference>
<keyword evidence="6 7" id="KW-0472">Membrane</keyword>
<organism evidence="9 10">
    <name type="scientific">Paenibacillus sepulcri</name>
    <dbReference type="NCBI Taxonomy" id="359917"/>
    <lineage>
        <taxon>Bacteria</taxon>
        <taxon>Bacillati</taxon>
        <taxon>Bacillota</taxon>
        <taxon>Bacilli</taxon>
        <taxon>Bacillales</taxon>
        <taxon>Paenibacillaceae</taxon>
        <taxon>Paenibacillus</taxon>
    </lineage>
</organism>
<dbReference type="InterPro" id="IPR000515">
    <property type="entry name" value="MetI-like"/>
</dbReference>
<dbReference type="Proteomes" id="UP001519887">
    <property type="component" value="Unassembled WGS sequence"/>
</dbReference>
<feature type="domain" description="ABC transmembrane type-1" evidence="8">
    <location>
        <begin position="71"/>
        <end position="281"/>
    </location>
</feature>
<feature type="transmembrane region" description="Helical" evidence="7">
    <location>
        <begin position="263"/>
        <end position="280"/>
    </location>
</feature>
<evidence type="ECO:0000259" key="8">
    <source>
        <dbReference type="PROSITE" id="PS50928"/>
    </source>
</evidence>
<gene>
    <name evidence="9" type="ORF">K0U00_29335</name>
</gene>
<evidence type="ECO:0000313" key="10">
    <source>
        <dbReference type="Proteomes" id="UP001519887"/>
    </source>
</evidence>
<comment type="subcellular location">
    <subcellularLocation>
        <location evidence="1">Cell membrane</location>
        <topology evidence="1">Multi-pass membrane protein</topology>
    </subcellularLocation>
</comment>
<evidence type="ECO:0000256" key="4">
    <source>
        <dbReference type="ARBA" id="ARBA00022692"/>
    </source>
</evidence>
<comment type="caution">
    <text evidence="9">The sequence shown here is derived from an EMBL/GenBank/DDBJ whole genome shotgun (WGS) entry which is preliminary data.</text>
</comment>
<name>A0ABS7CB35_9BACL</name>
<feature type="transmembrane region" description="Helical" evidence="7">
    <location>
        <begin position="143"/>
        <end position="164"/>
    </location>
</feature>
<reference evidence="9 10" key="1">
    <citation type="submission" date="2021-07" db="EMBL/GenBank/DDBJ databases">
        <title>Paenibacillus radiodurans sp. nov., isolated from the southeastern edge of Tengger Desert.</title>
        <authorList>
            <person name="Zhang G."/>
        </authorList>
    </citation>
    <scope>NUCLEOTIDE SEQUENCE [LARGE SCALE GENOMIC DNA]</scope>
    <source>
        <strain evidence="9 10">CCM 7311</strain>
    </source>
</reference>
<evidence type="ECO:0000256" key="6">
    <source>
        <dbReference type="ARBA" id="ARBA00023136"/>
    </source>
</evidence>
<keyword evidence="2" id="KW-0813">Transport</keyword>
<feature type="transmembrane region" description="Helical" evidence="7">
    <location>
        <begin position="112"/>
        <end position="131"/>
    </location>
</feature>
<keyword evidence="4 7" id="KW-0812">Transmembrane</keyword>
<keyword evidence="10" id="KW-1185">Reference proteome</keyword>
<keyword evidence="5 7" id="KW-1133">Transmembrane helix</keyword>
<dbReference type="Gene3D" id="1.10.3720.10">
    <property type="entry name" value="MetI-like"/>
    <property type="match status" value="1"/>
</dbReference>
<feature type="transmembrane region" description="Helical" evidence="7">
    <location>
        <begin position="189"/>
        <end position="207"/>
    </location>
</feature>